<keyword evidence="3" id="KW-1185">Reference proteome</keyword>
<dbReference type="InterPro" id="IPR024372">
    <property type="entry name" value="Ecm29_N"/>
</dbReference>
<proteinExistence type="predicted"/>
<dbReference type="Pfam" id="PF13001">
    <property type="entry name" value="ECM29_N"/>
    <property type="match status" value="1"/>
</dbReference>
<evidence type="ECO:0000313" key="4">
    <source>
        <dbReference type="WBParaSite" id="Hba_20812"/>
    </source>
</evidence>
<sequence>MDSQSLNIDSVTSISPSELLERVHLRLAMAESDQQLQRFTDNHLIEIISVAGKDMQYIDKVCEVREILSHYNRRVKTNEAIGFPALRLLEVVQNQGPVASSLALVYLRFAAARLSSVSQIELLPSYFTVIAEKVADKNQIYELFGLCMPGFMALSTKEKHLWPVIKLSSAVEALLVRFFHCILAFTACSLYVYYGLFLSTYIIYGLSLL</sequence>
<keyword evidence="1" id="KW-0472">Membrane</keyword>
<dbReference type="GO" id="GO:0060090">
    <property type="term" value="F:molecular adaptor activity"/>
    <property type="evidence" value="ECO:0007669"/>
    <property type="project" value="InterPro"/>
</dbReference>
<dbReference type="WBParaSite" id="Hba_20812">
    <property type="protein sequence ID" value="Hba_20812"/>
    <property type="gene ID" value="Hba_20812"/>
</dbReference>
<evidence type="ECO:0000313" key="3">
    <source>
        <dbReference type="Proteomes" id="UP000095283"/>
    </source>
</evidence>
<feature type="transmembrane region" description="Helical" evidence="1">
    <location>
        <begin position="178"/>
        <end position="204"/>
    </location>
</feature>
<protein>
    <submittedName>
        <fullName evidence="4">Cyclin N-terminal domain-containing protein</fullName>
    </submittedName>
</protein>
<reference evidence="4" key="1">
    <citation type="submission" date="2016-11" db="UniProtKB">
        <authorList>
            <consortium name="WormBaseParasite"/>
        </authorList>
    </citation>
    <scope>IDENTIFICATION</scope>
</reference>
<keyword evidence="1" id="KW-1133">Transmembrane helix</keyword>
<feature type="domain" description="Proteasome component Ecm29 N-terminal" evidence="2">
    <location>
        <begin position="20"/>
        <end position="186"/>
    </location>
</feature>
<dbReference type="GO" id="GO:0043248">
    <property type="term" value="P:proteasome assembly"/>
    <property type="evidence" value="ECO:0007669"/>
    <property type="project" value="InterPro"/>
</dbReference>
<dbReference type="Proteomes" id="UP000095283">
    <property type="component" value="Unplaced"/>
</dbReference>
<evidence type="ECO:0000256" key="1">
    <source>
        <dbReference type="SAM" id="Phobius"/>
    </source>
</evidence>
<organism evidence="3 4">
    <name type="scientific">Heterorhabditis bacteriophora</name>
    <name type="common">Entomopathogenic nematode worm</name>
    <dbReference type="NCBI Taxonomy" id="37862"/>
    <lineage>
        <taxon>Eukaryota</taxon>
        <taxon>Metazoa</taxon>
        <taxon>Ecdysozoa</taxon>
        <taxon>Nematoda</taxon>
        <taxon>Chromadorea</taxon>
        <taxon>Rhabditida</taxon>
        <taxon>Rhabditina</taxon>
        <taxon>Rhabditomorpha</taxon>
        <taxon>Strongyloidea</taxon>
        <taxon>Heterorhabditidae</taxon>
        <taxon>Heterorhabditis</taxon>
    </lineage>
</organism>
<dbReference type="AlphaFoldDB" id="A0A1I7XTZ2"/>
<keyword evidence="1" id="KW-0812">Transmembrane</keyword>
<accession>A0A1I7XTZ2</accession>
<name>A0A1I7XTZ2_HETBA</name>
<evidence type="ECO:0000259" key="2">
    <source>
        <dbReference type="Pfam" id="PF13001"/>
    </source>
</evidence>